<gene>
    <name evidence="7" type="ORF">F7O44_22735</name>
</gene>
<comment type="caution">
    <text evidence="7">The sequence shown here is derived from an EMBL/GenBank/DDBJ whole genome shotgun (WGS) entry which is preliminary data.</text>
</comment>
<dbReference type="InterPro" id="IPR011251">
    <property type="entry name" value="Luciferase-like_dom"/>
</dbReference>
<protein>
    <submittedName>
        <fullName evidence="7">LLM class flavin-dependent oxidoreductase</fullName>
    </submittedName>
</protein>
<dbReference type="Pfam" id="PF00296">
    <property type="entry name" value="Bac_luciferase"/>
    <property type="match status" value="1"/>
</dbReference>
<evidence type="ECO:0000256" key="2">
    <source>
        <dbReference type="ARBA" id="ARBA00022643"/>
    </source>
</evidence>
<dbReference type="PANTHER" id="PTHR42847:SF4">
    <property type="entry name" value="ALKANESULFONATE MONOOXYGENASE-RELATED"/>
    <property type="match status" value="1"/>
</dbReference>
<keyword evidence="2" id="KW-0288">FMN</keyword>
<keyword evidence="8" id="KW-1185">Reference proteome</keyword>
<reference evidence="7 8" key="1">
    <citation type="submission" date="2019-11" db="EMBL/GenBank/DDBJ databases">
        <authorList>
            <person name="Li X.-J."/>
            <person name="Feng X.-M."/>
        </authorList>
    </citation>
    <scope>NUCLEOTIDE SEQUENCE [LARGE SCALE GENOMIC DNA]</scope>
    <source>
        <strain evidence="7 8">XMNu-373</strain>
    </source>
</reference>
<name>A0A7K3M9A2_9ACTN</name>
<dbReference type="Proteomes" id="UP000460435">
    <property type="component" value="Unassembled WGS sequence"/>
</dbReference>
<evidence type="ECO:0000259" key="6">
    <source>
        <dbReference type="Pfam" id="PF00296"/>
    </source>
</evidence>
<dbReference type="Gene3D" id="3.20.20.30">
    <property type="entry name" value="Luciferase-like domain"/>
    <property type="match status" value="1"/>
</dbReference>
<accession>A0A7K3M9A2</accession>
<keyword evidence="4" id="KW-0503">Monooxygenase</keyword>
<evidence type="ECO:0000313" key="7">
    <source>
        <dbReference type="EMBL" id="NDL59895.1"/>
    </source>
</evidence>
<dbReference type="GO" id="GO:0008726">
    <property type="term" value="F:alkanesulfonate monooxygenase activity"/>
    <property type="evidence" value="ECO:0007669"/>
    <property type="project" value="TreeGrafter"/>
</dbReference>
<dbReference type="EMBL" id="WLZY01000009">
    <property type="protein sequence ID" value="NDL59895.1"/>
    <property type="molecule type" value="Genomic_DNA"/>
</dbReference>
<feature type="domain" description="Luciferase-like" evidence="6">
    <location>
        <begin position="42"/>
        <end position="319"/>
    </location>
</feature>
<dbReference type="AlphaFoldDB" id="A0A7K3M9A2"/>
<proteinExistence type="predicted"/>
<keyword evidence="1" id="KW-0285">Flavoprotein</keyword>
<feature type="region of interest" description="Disordered" evidence="5">
    <location>
        <begin position="1"/>
        <end position="23"/>
    </location>
</feature>
<dbReference type="InterPro" id="IPR050172">
    <property type="entry name" value="SsuD_RutA_monooxygenase"/>
</dbReference>
<sequence>MFDAWVDRSSGRTENVDMPADGTASTPHIGITLSIIAEVGDDASTLDNVPAAAREVEQAGLDSVWVPDVITGDSRPALEPMTVLAAAAGATNRIELGTCILALPLRQLAWTATQVQTLQYISGNRLVLGTGIGGFTGEPFWRAVRAPTKRRGPWLDDALDTLPRLVAGEKVDPDGAGVPIALQPATPMPPLRIAGNADAVLARAVRHGGWFGGGAGSGGPETLRPGLDRLREIAAEVGMPMPRVTVAPEVTLGVAGAAGKARDERAAGLVAEGFITAEEAARIPIAQSVGQVVDALGAYLDVGVDELVTGPAGEGADWLRGLEMIAEGKRQLT</sequence>
<keyword evidence="3" id="KW-0560">Oxidoreductase</keyword>
<dbReference type="GO" id="GO:0046306">
    <property type="term" value="P:alkanesulfonate catabolic process"/>
    <property type="evidence" value="ECO:0007669"/>
    <property type="project" value="TreeGrafter"/>
</dbReference>
<dbReference type="SUPFAM" id="SSF51679">
    <property type="entry name" value="Bacterial luciferase-like"/>
    <property type="match status" value="1"/>
</dbReference>
<organism evidence="7 8">
    <name type="scientific">Phytoactinopolyspora mesophila</name>
    <dbReference type="NCBI Taxonomy" id="2650750"/>
    <lineage>
        <taxon>Bacteria</taxon>
        <taxon>Bacillati</taxon>
        <taxon>Actinomycetota</taxon>
        <taxon>Actinomycetes</taxon>
        <taxon>Jiangellales</taxon>
        <taxon>Jiangellaceae</taxon>
        <taxon>Phytoactinopolyspora</taxon>
    </lineage>
</organism>
<evidence type="ECO:0000256" key="3">
    <source>
        <dbReference type="ARBA" id="ARBA00023002"/>
    </source>
</evidence>
<feature type="compositionally biased region" description="Basic and acidic residues" evidence="5">
    <location>
        <begin position="1"/>
        <end position="15"/>
    </location>
</feature>
<dbReference type="PANTHER" id="PTHR42847">
    <property type="entry name" value="ALKANESULFONATE MONOOXYGENASE"/>
    <property type="match status" value="1"/>
</dbReference>
<evidence type="ECO:0000313" key="8">
    <source>
        <dbReference type="Proteomes" id="UP000460435"/>
    </source>
</evidence>
<evidence type="ECO:0000256" key="1">
    <source>
        <dbReference type="ARBA" id="ARBA00022630"/>
    </source>
</evidence>
<evidence type="ECO:0000256" key="4">
    <source>
        <dbReference type="ARBA" id="ARBA00023033"/>
    </source>
</evidence>
<evidence type="ECO:0000256" key="5">
    <source>
        <dbReference type="SAM" id="MobiDB-lite"/>
    </source>
</evidence>
<dbReference type="InterPro" id="IPR036661">
    <property type="entry name" value="Luciferase-like_sf"/>
</dbReference>